<accession>A0A2H0TXZ0</accession>
<evidence type="ECO:0000313" key="2">
    <source>
        <dbReference type="EMBL" id="PIR78098.1"/>
    </source>
</evidence>
<dbReference type="EMBL" id="PFBU01000064">
    <property type="protein sequence ID" value="PIR78098.1"/>
    <property type="molecule type" value="Genomic_DNA"/>
</dbReference>
<reference evidence="3" key="1">
    <citation type="submission" date="2017-09" db="EMBL/GenBank/DDBJ databases">
        <title>Depth-based differentiation of microbial function through sediment-hosted aquifers and enrichment of novel symbionts in the deep terrestrial subsurface.</title>
        <authorList>
            <person name="Probst A.J."/>
            <person name="Ladd B."/>
            <person name="Jarett J.K."/>
            <person name="Geller-Mcgrath D.E."/>
            <person name="Sieber C.M.K."/>
            <person name="Emerson J.B."/>
            <person name="Anantharaman K."/>
            <person name="Thomas B.C."/>
            <person name="Malmstrom R."/>
            <person name="Stieglmeier M."/>
            <person name="Klingl A."/>
            <person name="Woyke T."/>
            <person name="Ryan C.M."/>
            <person name="Banfield J.F."/>
        </authorList>
    </citation>
    <scope>NUCLEOTIDE SEQUENCE [LARGE SCALE GENOMIC DNA]</scope>
</reference>
<feature type="transmembrane region" description="Helical" evidence="1">
    <location>
        <begin position="6"/>
        <end position="24"/>
    </location>
</feature>
<proteinExistence type="predicted"/>
<sequence>MSKKILYITIFILVLILGFVFYWYSYRLEQIRKECYKEAYNKPAFRFVSNEDLYKQCLLSKGIK</sequence>
<evidence type="ECO:0000313" key="3">
    <source>
        <dbReference type="Proteomes" id="UP000230852"/>
    </source>
</evidence>
<gene>
    <name evidence="2" type="ORF">COU28_03490</name>
</gene>
<keyword evidence="1" id="KW-1133">Transmembrane helix</keyword>
<organism evidence="2 3">
    <name type="scientific">Candidatus Magasanikbacteria bacterium CG10_big_fil_rev_8_21_14_0_10_36_16</name>
    <dbReference type="NCBI Taxonomy" id="1974645"/>
    <lineage>
        <taxon>Bacteria</taxon>
        <taxon>Candidatus Magasanikiibacteriota</taxon>
    </lineage>
</organism>
<comment type="caution">
    <text evidence="2">The sequence shown here is derived from an EMBL/GenBank/DDBJ whole genome shotgun (WGS) entry which is preliminary data.</text>
</comment>
<keyword evidence="1" id="KW-0472">Membrane</keyword>
<name>A0A2H0TXZ0_9BACT</name>
<protein>
    <submittedName>
        <fullName evidence="2">Uncharacterized protein</fullName>
    </submittedName>
</protein>
<dbReference type="AlphaFoldDB" id="A0A2H0TXZ0"/>
<keyword evidence="1" id="KW-0812">Transmembrane</keyword>
<evidence type="ECO:0000256" key="1">
    <source>
        <dbReference type="SAM" id="Phobius"/>
    </source>
</evidence>
<dbReference type="Proteomes" id="UP000230852">
    <property type="component" value="Unassembled WGS sequence"/>
</dbReference>